<proteinExistence type="predicted"/>
<sequence>MLESQDDDRPVLTEICPGQSYSIVVDLKKLDYVGPLFKESSGQWPHFYIGYGTGEHKVTFKLNSEAEKVRKELLTHVINDRGTKDAKPISSSSSCY</sequence>
<dbReference type="Proteomes" id="UP000222624">
    <property type="component" value="Genome"/>
</dbReference>
<name>A0A223LID5_9CAUD</name>
<organism evidence="1 2">
    <name type="scientific">Erwinia phage vB_EamM_Joad</name>
    <dbReference type="NCBI Taxonomy" id="2026081"/>
    <lineage>
        <taxon>Viruses</taxon>
        <taxon>Duplodnaviria</taxon>
        <taxon>Heunggongvirae</taxon>
        <taxon>Uroviricota</taxon>
        <taxon>Caudoviricetes</taxon>
        <taxon>Chimalliviridae</taxon>
        <taxon>Risingsunvirus</taxon>
        <taxon>Risingsunvirus risingsun</taxon>
    </lineage>
</organism>
<reference evidence="2" key="1">
    <citation type="submission" date="2017-07" db="EMBL/GenBank/DDBJ databases">
        <authorList>
            <person name="Bickmore M.X."/>
            <person name="Vaden K."/>
            <person name="Brady T.S."/>
            <person name="Tateoka O.B."/>
            <person name="Carter J.L."/>
            <person name="Pape J.A."/>
            <person name="Robinson D.M."/>
            <person name="Russell K.A."/>
            <person name="Staley L.A."/>
            <person name="Stettler J.M."/>
            <person name="Townsend M.H."/>
            <person name="Wienclaw T."/>
            <person name="Williamson T.L."/>
            <person name="Kruger J.L."/>
            <person name="Berg J.A."/>
            <person name="Sharma R."/>
            <person name="Payne A.M."/>
            <person name="Fajardo C.P."/>
            <person name="Breakwell D.P."/>
            <person name="Hope S."/>
            <person name="Grose J.H."/>
        </authorList>
    </citation>
    <scope>NUCLEOTIDE SEQUENCE [LARGE SCALE GENOMIC DNA]</scope>
</reference>
<evidence type="ECO:0000313" key="2">
    <source>
        <dbReference type="Proteomes" id="UP000222624"/>
    </source>
</evidence>
<protein>
    <submittedName>
        <fullName evidence="1">Uncharacterized protein</fullName>
    </submittedName>
</protein>
<dbReference type="EMBL" id="MF459647">
    <property type="protein sequence ID" value="ASU03730.1"/>
    <property type="molecule type" value="Genomic_DNA"/>
</dbReference>
<gene>
    <name evidence="1" type="ORF">JOAD_185</name>
</gene>
<accession>A0A223LID5</accession>
<evidence type="ECO:0000313" key="1">
    <source>
        <dbReference type="EMBL" id="ASU03730.1"/>
    </source>
</evidence>